<evidence type="ECO:0000256" key="1">
    <source>
        <dbReference type="ARBA" id="ARBA00001946"/>
    </source>
</evidence>
<evidence type="ECO:0000256" key="5">
    <source>
        <dbReference type="ARBA" id="ARBA00023277"/>
    </source>
</evidence>
<keyword evidence="3" id="KW-0378">Hydrolase</keyword>
<evidence type="ECO:0000313" key="7">
    <source>
        <dbReference type="Proteomes" id="UP000664857"/>
    </source>
</evidence>
<dbReference type="PANTHER" id="PTHR31609:SF1">
    <property type="entry name" value="CARBOHYDRATE DEACETYLASE"/>
    <property type="match status" value="1"/>
</dbReference>
<accession>A0ABS3HQH3</accession>
<name>A0ABS3HQH3_9ENTE</name>
<dbReference type="InterPro" id="IPR006879">
    <property type="entry name" value="YdjC-like"/>
</dbReference>
<dbReference type="Proteomes" id="UP000664857">
    <property type="component" value="Unassembled WGS sequence"/>
</dbReference>
<protein>
    <submittedName>
        <fullName evidence="6">ChbG/HpnK family deacetylase</fullName>
    </submittedName>
</protein>
<keyword evidence="2" id="KW-0479">Metal-binding</keyword>
<evidence type="ECO:0000256" key="4">
    <source>
        <dbReference type="ARBA" id="ARBA00022842"/>
    </source>
</evidence>
<dbReference type="Gene3D" id="3.20.20.370">
    <property type="entry name" value="Glycoside hydrolase/deacetylase"/>
    <property type="match status" value="1"/>
</dbReference>
<dbReference type="RefSeq" id="WP_206964839.1">
    <property type="nucleotide sequence ID" value="NZ_JAFLVX010000009.1"/>
</dbReference>
<dbReference type="PANTHER" id="PTHR31609">
    <property type="entry name" value="YDJC DEACETYLASE FAMILY MEMBER"/>
    <property type="match status" value="1"/>
</dbReference>
<evidence type="ECO:0000256" key="3">
    <source>
        <dbReference type="ARBA" id="ARBA00022801"/>
    </source>
</evidence>
<evidence type="ECO:0000313" key="6">
    <source>
        <dbReference type="EMBL" id="MBO0475990.1"/>
    </source>
</evidence>
<dbReference type="SUPFAM" id="SSF88713">
    <property type="entry name" value="Glycoside hydrolase/deacetylase"/>
    <property type="match status" value="1"/>
</dbReference>
<keyword evidence="4" id="KW-0460">Magnesium</keyword>
<keyword evidence="5" id="KW-0119">Carbohydrate metabolism</keyword>
<gene>
    <name evidence="6" type="ORF">DOK76_02835</name>
</gene>
<dbReference type="InterPro" id="IPR011330">
    <property type="entry name" value="Glyco_hydro/deAcase_b/a-brl"/>
</dbReference>
<evidence type="ECO:0000256" key="2">
    <source>
        <dbReference type="ARBA" id="ARBA00022723"/>
    </source>
</evidence>
<dbReference type="Pfam" id="PF04794">
    <property type="entry name" value="YdjC"/>
    <property type="match status" value="1"/>
</dbReference>
<reference evidence="6 7" key="1">
    <citation type="submission" date="2021-03" db="EMBL/GenBank/DDBJ databases">
        <title>Enterococcal diversity collection.</title>
        <authorList>
            <person name="Gilmore M.S."/>
            <person name="Schwartzman J."/>
            <person name="Van Tyne D."/>
            <person name="Martin M."/>
            <person name="Earl A.M."/>
            <person name="Manson A.L."/>
            <person name="Straub T."/>
            <person name="Salamzade R."/>
            <person name="Saavedra J."/>
            <person name="Lebreton F."/>
            <person name="Prichula J."/>
            <person name="Schaufler K."/>
            <person name="Gaca A."/>
            <person name="Sgardioli B."/>
            <person name="Wagenaar J."/>
            <person name="Strong T."/>
        </authorList>
    </citation>
    <scope>NUCLEOTIDE SEQUENCE [LARGE SCALE GENOMIC DNA]</scope>
    <source>
        <strain evidence="6 7">DIV0080</strain>
    </source>
</reference>
<comment type="caution">
    <text evidence="6">The sequence shown here is derived from an EMBL/GenBank/DDBJ whole genome shotgun (WGS) entry which is preliminary data.</text>
</comment>
<keyword evidence="7" id="KW-1185">Reference proteome</keyword>
<proteinExistence type="predicted"/>
<sequence length="261" mass="29813">MDNLKKTILFRADDLGYSEAVNYGIEKSVKEGMIQSVGVMVNMPATEHGVRLLKEEPIAFSLHTNICVGKPISPIEKIPTLVDDKGNFRKSSDYRNSEIDSLSKDEVLIEIEAQFKKFIELFGRVPDYFEGHAISNKIFFEALEQFSKEHNLKYSGVPMDADPNSLPTDSSININDNKVYMWMGAMEKDYDPYKFVESVLNNLHDDGVDMIVFHPGYLDHFILNNSSLLVPRVEEVEYLTDKDVQDEMDRLGIVQINYNDL</sequence>
<dbReference type="EMBL" id="JAFLVX010000009">
    <property type="protein sequence ID" value="MBO0475990.1"/>
    <property type="molecule type" value="Genomic_DNA"/>
</dbReference>
<comment type="cofactor">
    <cofactor evidence="1">
        <name>Mg(2+)</name>
        <dbReference type="ChEBI" id="CHEBI:18420"/>
    </cofactor>
</comment>
<organism evidence="6 7">
    <name type="scientific">Candidatus Vagococcus giribetii</name>
    <dbReference type="NCBI Taxonomy" id="2230876"/>
    <lineage>
        <taxon>Bacteria</taxon>
        <taxon>Bacillati</taxon>
        <taxon>Bacillota</taxon>
        <taxon>Bacilli</taxon>
        <taxon>Lactobacillales</taxon>
        <taxon>Enterococcaceae</taxon>
        <taxon>Vagococcus</taxon>
    </lineage>
</organism>